<accession>X6MRJ9</accession>
<dbReference type="PROSITE" id="PS50082">
    <property type="entry name" value="WD_REPEATS_2"/>
    <property type="match status" value="5"/>
</dbReference>
<dbReference type="EMBL" id="ASPP01018284">
    <property type="protein sequence ID" value="ETO16414.1"/>
    <property type="molecule type" value="Genomic_DNA"/>
</dbReference>
<feature type="repeat" description="WD" evidence="4">
    <location>
        <begin position="127"/>
        <end position="168"/>
    </location>
</feature>
<feature type="repeat" description="WD" evidence="4">
    <location>
        <begin position="169"/>
        <end position="210"/>
    </location>
</feature>
<proteinExistence type="predicted"/>
<dbReference type="PANTHER" id="PTHR19879">
    <property type="entry name" value="TRANSCRIPTION INITIATION FACTOR TFIID"/>
    <property type="match status" value="1"/>
</dbReference>
<dbReference type="InterPro" id="IPR036322">
    <property type="entry name" value="WD40_repeat_dom_sf"/>
</dbReference>
<evidence type="ECO:0000256" key="2">
    <source>
        <dbReference type="ARBA" id="ARBA00022574"/>
    </source>
</evidence>
<dbReference type="InterPro" id="IPR019775">
    <property type="entry name" value="WD40_repeat_CS"/>
</dbReference>
<keyword evidence="2 4" id="KW-0853">WD repeat</keyword>
<dbReference type="Proteomes" id="UP000023152">
    <property type="component" value="Unassembled WGS sequence"/>
</dbReference>
<dbReference type="PROSITE" id="PS50294">
    <property type="entry name" value="WD_REPEATS_REGION"/>
    <property type="match status" value="4"/>
</dbReference>
<dbReference type="InterPro" id="IPR015943">
    <property type="entry name" value="WD40/YVTN_repeat-like_dom_sf"/>
</dbReference>
<feature type="repeat" description="WD" evidence="4">
    <location>
        <begin position="85"/>
        <end position="126"/>
    </location>
</feature>
<feature type="repeat" description="WD" evidence="4">
    <location>
        <begin position="258"/>
        <end position="292"/>
    </location>
</feature>
<dbReference type="PRINTS" id="PR00320">
    <property type="entry name" value="GPROTEINBRPT"/>
</dbReference>
<dbReference type="CDD" id="cd00200">
    <property type="entry name" value="WD40"/>
    <property type="match status" value="1"/>
</dbReference>
<evidence type="ECO:0000256" key="1">
    <source>
        <dbReference type="ARBA" id="ARBA00019442"/>
    </source>
</evidence>
<evidence type="ECO:0000256" key="4">
    <source>
        <dbReference type="PROSITE-ProRule" id="PRU00221"/>
    </source>
</evidence>
<dbReference type="InterPro" id="IPR001680">
    <property type="entry name" value="WD40_rpt"/>
</dbReference>
<dbReference type="InterPro" id="IPR056153">
    <property type="entry name" value="Beta-prop_IFT122_1st"/>
</dbReference>
<sequence>MIQSFPFFDTEKSKRIPQLSEKETKIIIQNWLRIFHIQAGWIDYFSKIIAKHVKLFIFVCFAIVSFFLTKAHIRNTDQIKQIQVIEGHSNRVSNAKFSPDGQYVASCSWDKTIRLWNVASGKHVMELQGCLSLVLDVSFSPDGKYIVSGSSDKMVRIWNINSGELVQVLTGHLNEVWSTSYSSDGKMIVSASYDKTIIIWNAKSGEILKQLIGHYGPVIKASFSPNDKYIISCSGDMTIRIWNIEGKELKKLQEHTAVYNAKYFPDGQTIISCSANNTICLWDVTSGNEIQKLEGHSERVSEIAVSPDGNTISSSFLEMNFLDLVIFENFIYEYKNFIKKKDRNFCKKDTFFEHNKEKKTHLGDRKIVQPNTHLTFLIHLIKWIHIKQKQTKIIIR</sequence>
<dbReference type="Pfam" id="PF23381">
    <property type="entry name" value="Beta-prop_IFT122_1st"/>
    <property type="match status" value="1"/>
</dbReference>
<evidence type="ECO:0000256" key="3">
    <source>
        <dbReference type="ARBA" id="ARBA00022737"/>
    </source>
</evidence>
<organism evidence="6 7">
    <name type="scientific">Reticulomyxa filosa</name>
    <dbReference type="NCBI Taxonomy" id="46433"/>
    <lineage>
        <taxon>Eukaryota</taxon>
        <taxon>Sar</taxon>
        <taxon>Rhizaria</taxon>
        <taxon>Retaria</taxon>
        <taxon>Foraminifera</taxon>
        <taxon>Monothalamids</taxon>
        <taxon>Reticulomyxidae</taxon>
        <taxon>Reticulomyxa</taxon>
    </lineage>
</organism>
<dbReference type="InterPro" id="IPR020472">
    <property type="entry name" value="WD40_PAC1"/>
</dbReference>
<reference evidence="6 7" key="1">
    <citation type="journal article" date="2013" name="Curr. Biol.">
        <title>The Genome of the Foraminiferan Reticulomyxa filosa.</title>
        <authorList>
            <person name="Glockner G."/>
            <person name="Hulsmann N."/>
            <person name="Schleicher M."/>
            <person name="Noegel A.A."/>
            <person name="Eichinger L."/>
            <person name="Gallinger C."/>
            <person name="Pawlowski J."/>
            <person name="Sierra R."/>
            <person name="Euteneuer U."/>
            <person name="Pillet L."/>
            <person name="Moustafa A."/>
            <person name="Platzer M."/>
            <person name="Groth M."/>
            <person name="Szafranski K."/>
            <person name="Schliwa M."/>
        </authorList>
    </citation>
    <scope>NUCLEOTIDE SEQUENCE [LARGE SCALE GENOMIC DNA]</scope>
</reference>
<name>X6MRJ9_RETFI</name>
<gene>
    <name evidence="6" type="ORF">RFI_20926</name>
</gene>
<feature type="domain" description="IFT122 first beta-propeller" evidence="5">
    <location>
        <begin position="134"/>
        <end position="302"/>
    </location>
</feature>
<protein>
    <recommendedName>
        <fullName evidence="1">Intraflagellar transport protein 122 homolog</fullName>
    </recommendedName>
</protein>
<dbReference type="Pfam" id="PF00400">
    <property type="entry name" value="WD40"/>
    <property type="match status" value="1"/>
</dbReference>
<keyword evidence="3" id="KW-0677">Repeat</keyword>
<evidence type="ECO:0000313" key="6">
    <source>
        <dbReference type="EMBL" id="ETO16414.1"/>
    </source>
</evidence>
<comment type="caution">
    <text evidence="6">The sequence shown here is derived from an EMBL/GenBank/DDBJ whole genome shotgun (WGS) entry which is preliminary data.</text>
</comment>
<dbReference type="Gene3D" id="2.130.10.10">
    <property type="entry name" value="YVTN repeat-like/Quinoprotein amine dehydrogenase"/>
    <property type="match status" value="2"/>
</dbReference>
<dbReference type="SMART" id="SM00320">
    <property type="entry name" value="WD40"/>
    <property type="match status" value="6"/>
</dbReference>
<evidence type="ECO:0000313" key="7">
    <source>
        <dbReference type="Proteomes" id="UP000023152"/>
    </source>
</evidence>
<dbReference type="SUPFAM" id="SSF50978">
    <property type="entry name" value="WD40 repeat-like"/>
    <property type="match status" value="1"/>
</dbReference>
<feature type="repeat" description="WD" evidence="4">
    <location>
        <begin position="211"/>
        <end position="252"/>
    </location>
</feature>
<dbReference type="PROSITE" id="PS00678">
    <property type="entry name" value="WD_REPEATS_1"/>
    <property type="match status" value="5"/>
</dbReference>
<evidence type="ECO:0000259" key="5">
    <source>
        <dbReference type="Pfam" id="PF23381"/>
    </source>
</evidence>
<dbReference type="PANTHER" id="PTHR19879:SF9">
    <property type="entry name" value="TRANSCRIPTION INITIATION FACTOR TFIID SUBUNIT 5"/>
    <property type="match status" value="1"/>
</dbReference>
<dbReference type="AlphaFoldDB" id="X6MRJ9"/>
<dbReference type="OrthoDB" id="1741719at2759"/>
<keyword evidence="7" id="KW-1185">Reference proteome</keyword>